<reference evidence="1" key="2">
    <citation type="journal article" date="2015" name="Data Brief">
        <title>Shoot transcriptome of the giant reed, Arundo donax.</title>
        <authorList>
            <person name="Barrero R.A."/>
            <person name="Guerrero F.D."/>
            <person name="Moolhuijzen P."/>
            <person name="Goolsby J.A."/>
            <person name="Tidwell J."/>
            <person name="Bellgard S.E."/>
            <person name="Bellgard M.I."/>
        </authorList>
    </citation>
    <scope>NUCLEOTIDE SEQUENCE</scope>
    <source>
        <tissue evidence="1">Shoot tissue taken approximately 20 cm above the soil surface</tissue>
    </source>
</reference>
<name>A0A0A9EX59_ARUDO</name>
<accession>A0A0A9EX59</accession>
<organism evidence="1">
    <name type="scientific">Arundo donax</name>
    <name type="common">Giant reed</name>
    <name type="synonym">Donax arundinaceus</name>
    <dbReference type="NCBI Taxonomy" id="35708"/>
    <lineage>
        <taxon>Eukaryota</taxon>
        <taxon>Viridiplantae</taxon>
        <taxon>Streptophyta</taxon>
        <taxon>Embryophyta</taxon>
        <taxon>Tracheophyta</taxon>
        <taxon>Spermatophyta</taxon>
        <taxon>Magnoliopsida</taxon>
        <taxon>Liliopsida</taxon>
        <taxon>Poales</taxon>
        <taxon>Poaceae</taxon>
        <taxon>PACMAD clade</taxon>
        <taxon>Arundinoideae</taxon>
        <taxon>Arundineae</taxon>
        <taxon>Arundo</taxon>
    </lineage>
</organism>
<protein>
    <submittedName>
        <fullName evidence="1">Uncharacterized protein</fullName>
    </submittedName>
</protein>
<reference evidence="1" key="1">
    <citation type="submission" date="2014-09" db="EMBL/GenBank/DDBJ databases">
        <authorList>
            <person name="Magalhaes I.L.F."/>
            <person name="Oliveira U."/>
            <person name="Santos F.R."/>
            <person name="Vidigal T.H.D.A."/>
            <person name="Brescovit A.D."/>
            <person name="Santos A.J."/>
        </authorList>
    </citation>
    <scope>NUCLEOTIDE SEQUENCE</scope>
    <source>
        <tissue evidence="1">Shoot tissue taken approximately 20 cm above the soil surface</tissue>
    </source>
</reference>
<evidence type="ECO:0000313" key="1">
    <source>
        <dbReference type="EMBL" id="JAE02481.1"/>
    </source>
</evidence>
<sequence length="44" mass="5263">MSKPISLQTICYYLFSKISCPQYRSTRFMVMIFCLLVLIDHRDT</sequence>
<dbReference type="AlphaFoldDB" id="A0A0A9EX59"/>
<proteinExistence type="predicted"/>
<dbReference type="EMBL" id="GBRH01195415">
    <property type="protein sequence ID" value="JAE02481.1"/>
    <property type="molecule type" value="Transcribed_RNA"/>
</dbReference>